<feature type="signal peptide" evidence="1">
    <location>
        <begin position="1"/>
        <end position="19"/>
    </location>
</feature>
<feature type="domain" description="Outer membrane protein beta-barrel" evidence="2">
    <location>
        <begin position="452"/>
        <end position="805"/>
    </location>
</feature>
<sequence>MVKLYSVFFLLFFSVSLLAQNNVSVKGKLLDKKSQVPIEAATVYLSFANDSSVIDYTITDKNGFFKLDTKKIIKPFFLKTSYLGYKSLKREMNELTESKDFGVLDLIENENVLSEVVIKAEAPPIRIKKDTLEFNASSFKVRPDANVETLLKQLPGVVVDGEGKITVNGKEVNKILVNGKPFFDKDGKIALQSLPADIINKVQVSDTKTKQQELNKQAATSNNASINLTIDKDKNKGLFGKVMAGIGTDNRYESNGLLNYFKNKRKVSILTSSNNINSPGFSMNEIFDNMAGGRSRSGISYGGNSFSTNGVRFGGGNGITRSNMLGLNYTDEIIKKMDASGSYFFTNSNTENRSSNKATTFLPTGNLYSESNGNSNNETNGHNLNLEFEYKIDSMTTVVVSPKFNNTKTNNWSESSGKSFNTNGDLVNESANTYSNDSNNNKFSNSVFLNKRFKGNKQFLAIRFENENNKEESYGVITDTILFKTATDDDVKRNQNVISKNKTDNYHASFEFSNKITDSLNINVGFDFRADSNLTQRKNYDFNTTTGEYSNLNATQSNYFTSDNIFLRPQSGIKIQKKNFNFNLDAGPSIMRQNAYSSYLGQDTNLKKNYVVPFVNFNFRYTLSKSKSIGMYYDYRVDLPSANQILPVKDVSRPLSTFIGNEDLNPNKSHSLSINFNNYDYANRSGFYLYLSGNYYDNQSVYSMIYDKINLKTSSTYENVSGNYSINGGASWDKTIKKESNIYKFSVGSYGGFRFNKGFVDGEIFESNTVSLYPRASFTYEIDKVFTLTTNYNPTFNVSKYTNYTISSTSNAVHKVELQTTNYWGKNWVFANDFSYTYNSNIADGYKKDFYLWNTSLAYSFYKNQLTAKIKVYDILNQNQSAVRYISPNGIYDYENTVLKRYMMFSLAYKISKFGGKEKKYKEQRF</sequence>
<evidence type="ECO:0000313" key="3">
    <source>
        <dbReference type="EMBL" id="RVT77729.1"/>
    </source>
</evidence>
<keyword evidence="4" id="KW-1185">Reference proteome</keyword>
<dbReference type="AlphaFoldDB" id="A0A3S2U751"/>
<evidence type="ECO:0000313" key="4">
    <source>
        <dbReference type="Proteomes" id="UP000285211"/>
    </source>
</evidence>
<dbReference type="SUPFAM" id="SSF56935">
    <property type="entry name" value="Porins"/>
    <property type="match status" value="1"/>
</dbReference>
<proteinExistence type="predicted"/>
<dbReference type="Proteomes" id="UP000285211">
    <property type="component" value="Unassembled WGS sequence"/>
</dbReference>
<keyword evidence="1" id="KW-0732">Signal</keyword>
<dbReference type="InterPro" id="IPR041700">
    <property type="entry name" value="OMP_b-brl_3"/>
</dbReference>
<keyword evidence="3" id="KW-0675">Receptor</keyword>
<organism evidence="3 4">
    <name type="scientific">Flavobacterium sufflavum</name>
    <dbReference type="NCBI Taxonomy" id="1921138"/>
    <lineage>
        <taxon>Bacteria</taxon>
        <taxon>Pseudomonadati</taxon>
        <taxon>Bacteroidota</taxon>
        <taxon>Flavobacteriia</taxon>
        <taxon>Flavobacteriales</taxon>
        <taxon>Flavobacteriaceae</taxon>
        <taxon>Flavobacterium</taxon>
    </lineage>
</organism>
<reference evidence="3 4" key="1">
    <citation type="submission" date="2019-01" db="EMBL/GenBank/DDBJ databases">
        <authorList>
            <person name="Chen W.-M."/>
        </authorList>
    </citation>
    <scope>NUCLEOTIDE SEQUENCE [LARGE SCALE GENOMIC DNA]</scope>
    <source>
        <strain evidence="3 4">BBQ-12</strain>
    </source>
</reference>
<name>A0A3S2U751_9FLAO</name>
<gene>
    <name evidence="3" type="ORF">EOD40_07990</name>
</gene>
<dbReference type="InterPro" id="IPR008969">
    <property type="entry name" value="CarboxyPept-like_regulatory"/>
</dbReference>
<feature type="chain" id="PRO_5018577769" evidence="1">
    <location>
        <begin position="20"/>
        <end position="926"/>
    </location>
</feature>
<dbReference type="EMBL" id="SACJ01000003">
    <property type="protein sequence ID" value="RVT77729.1"/>
    <property type="molecule type" value="Genomic_DNA"/>
</dbReference>
<dbReference type="RefSeq" id="WP_128194357.1">
    <property type="nucleotide sequence ID" value="NZ_SACJ01000003.1"/>
</dbReference>
<dbReference type="Pfam" id="PF14905">
    <property type="entry name" value="OMP_b-brl_3"/>
    <property type="match status" value="1"/>
</dbReference>
<dbReference type="OrthoDB" id="1682379at2"/>
<protein>
    <submittedName>
        <fullName evidence="3">TonB-dependent receptor</fullName>
    </submittedName>
</protein>
<evidence type="ECO:0000259" key="2">
    <source>
        <dbReference type="Pfam" id="PF14905"/>
    </source>
</evidence>
<evidence type="ECO:0000256" key="1">
    <source>
        <dbReference type="SAM" id="SignalP"/>
    </source>
</evidence>
<comment type="caution">
    <text evidence="3">The sequence shown here is derived from an EMBL/GenBank/DDBJ whole genome shotgun (WGS) entry which is preliminary data.</text>
</comment>
<dbReference type="SUPFAM" id="SSF49464">
    <property type="entry name" value="Carboxypeptidase regulatory domain-like"/>
    <property type="match status" value="1"/>
</dbReference>
<accession>A0A3S2U751</accession>